<dbReference type="InParanoid" id="A0A286UF03"/>
<organism evidence="2 3">
    <name type="scientific">Pyrrhoderma noxium</name>
    <dbReference type="NCBI Taxonomy" id="2282107"/>
    <lineage>
        <taxon>Eukaryota</taxon>
        <taxon>Fungi</taxon>
        <taxon>Dikarya</taxon>
        <taxon>Basidiomycota</taxon>
        <taxon>Agaricomycotina</taxon>
        <taxon>Agaricomycetes</taxon>
        <taxon>Hymenochaetales</taxon>
        <taxon>Hymenochaetaceae</taxon>
        <taxon>Pyrrhoderma</taxon>
    </lineage>
</organism>
<gene>
    <name evidence="2" type="ORF">PNOK_0667200</name>
</gene>
<evidence type="ECO:0000313" key="2">
    <source>
        <dbReference type="EMBL" id="PAV18186.1"/>
    </source>
</evidence>
<dbReference type="Proteomes" id="UP000217199">
    <property type="component" value="Unassembled WGS sequence"/>
</dbReference>
<sequence>MYGRDYDPFADTSAARYAYESDDEDDNDFLQLKPTEASLPLVDVTFLPSEIYRQDEGKTLIVATGEVGRLWARGANLGEQAGQINVNKRAIGLVFRPTWTNNANATVIVSEALSHLPVWAMYTYAETVLSNWKPSRMVLLDSYSSSTYISSAPILAHEAPLRYLSTDKTPRKKDLLPFEPPNLLQSTTSAFLTLLSFPRPHDAPEASNSPQGLSILVPTHRVPLPYSHNLNDEEQEEESQSSRYSS</sequence>
<reference evidence="2 3" key="1">
    <citation type="journal article" date="2017" name="Mol. Ecol.">
        <title>Comparative and population genomic landscape of Phellinus noxius: A hypervariable fungus causing root rot in trees.</title>
        <authorList>
            <person name="Chung C.L."/>
            <person name="Lee T.J."/>
            <person name="Akiba M."/>
            <person name="Lee H.H."/>
            <person name="Kuo T.H."/>
            <person name="Liu D."/>
            <person name="Ke H.M."/>
            <person name="Yokoi T."/>
            <person name="Roa M.B."/>
            <person name="Lu M.J."/>
            <person name="Chang Y.Y."/>
            <person name="Ann P.J."/>
            <person name="Tsai J.N."/>
            <person name="Chen C.Y."/>
            <person name="Tzean S.S."/>
            <person name="Ota Y."/>
            <person name="Hattori T."/>
            <person name="Sahashi N."/>
            <person name="Liou R.F."/>
            <person name="Kikuchi T."/>
            <person name="Tsai I.J."/>
        </authorList>
    </citation>
    <scope>NUCLEOTIDE SEQUENCE [LARGE SCALE GENOMIC DNA]</scope>
    <source>
        <strain evidence="2 3">FFPRI411160</strain>
    </source>
</reference>
<keyword evidence="3" id="KW-1185">Reference proteome</keyword>
<name>A0A286UF03_9AGAM</name>
<proteinExistence type="predicted"/>
<dbReference type="EMBL" id="NBII01000006">
    <property type="protein sequence ID" value="PAV18186.1"/>
    <property type="molecule type" value="Genomic_DNA"/>
</dbReference>
<dbReference type="AlphaFoldDB" id="A0A286UF03"/>
<accession>A0A286UF03</accession>
<feature type="region of interest" description="Disordered" evidence="1">
    <location>
        <begin position="224"/>
        <end position="246"/>
    </location>
</feature>
<dbReference type="STRING" id="2282107.A0A286UF03"/>
<dbReference type="OrthoDB" id="2546621at2759"/>
<evidence type="ECO:0000313" key="3">
    <source>
        <dbReference type="Proteomes" id="UP000217199"/>
    </source>
</evidence>
<protein>
    <submittedName>
        <fullName evidence="2">Uncharacterized protein</fullName>
    </submittedName>
</protein>
<comment type="caution">
    <text evidence="2">The sequence shown here is derived from an EMBL/GenBank/DDBJ whole genome shotgun (WGS) entry which is preliminary data.</text>
</comment>
<evidence type="ECO:0000256" key="1">
    <source>
        <dbReference type="SAM" id="MobiDB-lite"/>
    </source>
</evidence>